<feature type="binding site" evidence="6">
    <location>
        <position position="259"/>
    </location>
    <ligand>
        <name>Mg(2+)</name>
        <dbReference type="ChEBI" id="CHEBI:18420"/>
        <label>1</label>
    </ligand>
</feature>
<evidence type="ECO:0000256" key="2">
    <source>
        <dbReference type="ARBA" id="ARBA00022723"/>
    </source>
</evidence>
<evidence type="ECO:0000313" key="9">
    <source>
        <dbReference type="EMBL" id="QPC43342.1"/>
    </source>
</evidence>
<dbReference type="InterPro" id="IPR037493">
    <property type="entry name" value="ExoIII-like"/>
</dbReference>
<dbReference type="NCBIfam" id="TIGR00633">
    <property type="entry name" value="xth"/>
    <property type="match status" value="1"/>
</dbReference>
<dbReference type="Proteomes" id="UP000593594">
    <property type="component" value="Chromosome"/>
</dbReference>
<feature type="site" description="Interaction with DNA substrate" evidence="7">
    <location>
        <position position="260"/>
    </location>
</feature>
<protein>
    <submittedName>
        <fullName evidence="9">Exodeoxyribonuclease III</fullName>
    </submittedName>
</protein>
<feature type="binding site" evidence="6">
    <location>
        <position position="260"/>
    </location>
    <ligand>
        <name>Mg(2+)</name>
        <dbReference type="ChEBI" id="CHEBI:18420"/>
        <label>1</label>
    </ligand>
</feature>
<dbReference type="CDD" id="cd09086">
    <property type="entry name" value="ExoIII-like_AP-endo"/>
    <property type="match status" value="1"/>
</dbReference>
<dbReference type="Pfam" id="PF03372">
    <property type="entry name" value="Exo_endo_phos"/>
    <property type="match status" value="1"/>
</dbReference>
<dbReference type="GO" id="GO:0004519">
    <property type="term" value="F:endonuclease activity"/>
    <property type="evidence" value="ECO:0007669"/>
    <property type="project" value="InterPro"/>
</dbReference>
<organism evidence="9 10">
    <name type="scientific">Kaustia mangrovi</name>
    <dbReference type="NCBI Taxonomy" id="2593653"/>
    <lineage>
        <taxon>Bacteria</taxon>
        <taxon>Pseudomonadati</taxon>
        <taxon>Pseudomonadota</taxon>
        <taxon>Alphaproteobacteria</taxon>
        <taxon>Hyphomicrobiales</taxon>
        <taxon>Parvibaculaceae</taxon>
        <taxon>Kaustia</taxon>
    </lineage>
</organism>
<sequence>MRITLATWNINSVRLRQDLVARFLEEAAPDVLCLQETKCPDDQFPSARFRDLGYEHIAPRGQAGYHGVATLSRIPFREVSHRQFCGKQDARHVAITLETGAQPLVVHNFYVPAGGDEPDPDVNEKFAHKLAFLKEMRDWFGDGAAHDGHPMVLVGDLNIAPLETDVWSHKQLLKVVSHTPVEVEHLDEVRASHDWVDVVREHIPPEEKLFTWWSYRSRDWQASNRGRRLDHIWTSPGLGSACTGIDVLSGARSWPRPSDHVPVTAVFDLDRL</sequence>
<dbReference type="InterPro" id="IPR004808">
    <property type="entry name" value="AP_endonuc_1"/>
</dbReference>
<dbReference type="Gene3D" id="3.60.10.10">
    <property type="entry name" value="Endonuclease/exonuclease/phosphatase"/>
    <property type="match status" value="1"/>
</dbReference>
<feature type="binding site" evidence="6">
    <location>
        <position position="9"/>
    </location>
    <ligand>
        <name>Mg(2+)</name>
        <dbReference type="ChEBI" id="CHEBI:18420"/>
        <label>1</label>
    </ligand>
</feature>
<dbReference type="PANTHER" id="PTHR43250:SF2">
    <property type="entry name" value="EXODEOXYRIBONUCLEASE III"/>
    <property type="match status" value="1"/>
</dbReference>
<evidence type="ECO:0000256" key="3">
    <source>
        <dbReference type="ARBA" id="ARBA00022801"/>
    </source>
</evidence>
<dbReference type="PANTHER" id="PTHR43250">
    <property type="entry name" value="EXODEOXYRIBONUCLEASE III"/>
    <property type="match status" value="1"/>
</dbReference>
<evidence type="ECO:0000256" key="4">
    <source>
        <dbReference type="ARBA" id="ARBA00022842"/>
    </source>
</evidence>
<dbReference type="GO" id="GO:0003677">
    <property type="term" value="F:DNA binding"/>
    <property type="evidence" value="ECO:0007669"/>
    <property type="project" value="InterPro"/>
</dbReference>
<reference evidence="9 10" key="1">
    <citation type="submission" date="2020-06" db="EMBL/GenBank/DDBJ databases">
        <title>Genome sequence of 2 isolates from Red Sea Mangroves.</title>
        <authorList>
            <person name="Sefrji F."/>
            <person name="Michoud G."/>
            <person name="Merlino G."/>
            <person name="Daffonchio D."/>
        </authorList>
    </citation>
    <scope>NUCLEOTIDE SEQUENCE [LARGE SCALE GENOMIC DNA]</scope>
    <source>
        <strain evidence="9 10">R1DC25</strain>
    </source>
</reference>
<feature type="domain" description="Endonuclease/exonuclease/phosphatase" evidence="8">
    <location>
        <begin position="6"/>
        <end position="260"/>
    </location>
</feature>
<gene>
    <name evidence="9" type="ORF">HW532_11940</name>
</gene>
<evidence type="ECO:0000259" key="8">
    <source>
        <dbReference type="Pfam" id="PF03372"/>
    </source>
</evidence>
<dbReference type="AlphaFoldDB" id="A0A7S8C4U0"/>
<dbReference type="RefSeq" id="WP_213160704.1">
    <property type="nucleotide sequence ID" value="NZ_CP058214.1"/>
</dbReference>
<feature type="binding site" evidence="6">
    <location>
        <position position="156"/>
    </location>
    <ligand>
        <name>Mg(2+)</name>
        <dbReference type="ChEBI" id="CHEBI:18420"/>
        <label>1</label>
    </ligand>
</feature>
<keyword evidence="10" id="KW-1185">Reference proteome</keyword>
<evidence type="ECO:0000256" key="7">
    <source>
        <dbReference type="PIRSR" id="PIRSR604808-3"/>
    </source>
</evidence>
<evidence type="ECO:0000313" key="10">
    <source>
        <dbReference type="Proteomes" id="UP000593594"/>
    </source>
</evidence>
<dbReference type="GO" id="GO:0006281">
    <property type="term" value="P:DNA repair"/>
    <property type="evidence" value="ECO:0007669"/>
    <property type="project" value="InterPro"/>
</dbReference>
<evidence type="ECO:0000256" key="5">
    <source>
        <dbReference type="PIRSR" id="PIRSR604808-1"/>
    </source>
</evidence>
<feature type="active site" description="Proton donor/acceptor" evidence="5">
    <location>
        <position position="156"/>
    </location>
</feature>
<keyword evidence="6" id="KW-0464">Manganese</keyword>
<dbReference type="PROSITE" id="PS00726">
    <property type="entry name" value="AP_NUCLEASE_F1_1"/>
    <property type="match status" value="1"/>
</dbReference>
<dbReference type="EMBL" id="CP058214">
    <property type="protein sequence ID" value="QPC43342.1"/>
    <property type="molecule type" value="Genomic_DNA"/>
</dbReference>
<comment type="similarity">
    <text evidence="1">Belongs to the DNA repair enzymes AP/ExoA family.</text>
</comment>
<accession>A0A7S8C4U0</accession>
<dbReference type="GO" id="GO:0008311">
    <property type="term" value="F:double-stranded DNA 3'-5' DNA exonuclease activity"/>
    <property type="evidence" value="ECO:0007669"/>
    <property type="project" value="InterPro"/>
</dbReference>
<proteinExistence type="inferred from homology"/>
<dbReference type="GO" id="GO:0046872">
    <property type="term" value="F:metal ion binding"/>
    <property type="evidence" value="ECO:0007669"/>
    <property type="project" value="UniProtKB-KW"/>
</dbReference>
<keyword evidence="4 6" id="KW-0460">Magnesium</keyword>
<keyword evidence="2 6" id="KW-0479">Metal-binding</keyword>
<keyword evidence="3" id="KW-0378">Hydrolase</keyword>
<feature type="binding site" evidence="6">
    <location>
        <position position="36"/>
    </location>
    <ligand>
        <name>Mg(2+)</name>
        <dbReference type="ChEBI" id="CHEBI:18420"/>
        <label>1</label>
    </ligand>
</feature>
<dbReference type="KEGG" id="kmn:HW532_11940"/>
<dbReference type="PROSITE" id="PS51435">
    <property type="entry name" value="AP_NUCLEASE_F1_4"/>
    <property type="match status" value="1"/>
</dbReference>
<feature type="site" description="Important for catalytic activity" evidence="7">
    <location>
        <position position="230"/>
    </location>
</feature>
<dbReference type="SUPFAM" id="SSF56219">
    <property type="entry name" value="DNase I-like"/>
    <property type="match status" value="1"/>
</dbReference>
<comment type="cofactor">
    <cofactor evidence="6">
        <name>Mg(2+)</name>
        <dbReference type="ChEBI" id="CHEBI:18420"/>
    </cofactor>
    <cofactor evidence="6">
        <name>Mn(2+)</name>
        <dbReference type="ChEBI" id="CHEBI:29035"/>
    </cofactor>
    <text evidence="6">Probably binds two magnesium or manganese ions per subunit.</text>
</comment>
<feature type="binding site" evidence="6">
    <location>
        <position position="158"/>
    </location>
    <ligand>
        <name>Mg(2+)</name>
        <dbReference type="ChEBI" id="CHEBI:18420"/>
        <label>1</label>
    </ligand>
</feature>
<feature type="active site" description="Proton acceptor" evidence="5">
    <location>
        <position position="260"/>
    </location>
</feature>
<feature type="active site" evidence="5">
    <location>
        <position position="110"/>
    </location>
</feature>
<dbReference type="InterPro" id="IPR005135">
    <property type="entry name" value="Endo/exonuclease/phosphatase"/>
</dbReference>
<feature type="site" description="Transition state stabilizer" evidence="7">
    <location>
        <position position="158"/>
    </location>
</feature>
<evidence type="ECO:0000256" key="1">
    <source>
        <dbReference type="ARBA" id="ARBA00007092"/>
    </source>
</evidence>
<dbReference type="InterPro" id="IPR020847">
    <property type="entry name" value="AP_endonuclease_F1_BS"/>
</dbReference>
<evidence type="ECO:0000256" key="6">
    <source>
        <dbReference type="PIRSR" id="PIRSR604808-2"/>
    </source>
</evidence>
<dbReference type="InterPro" id="IPR036691">
    <property type="entry name" value="Endo/exonu/phosph_ase_sf"/>
</dbReference>
<name>A0A7S8C4U0_9HYPH</name>